<keyword evidence="1" id="KW-0540">Nuclease</keyword>
<dbReference type="InterPro" id="IPR013520">
    <property type="entry name" value="Ribonucl_H"/>
</dbReference>
<evidence type="ECO:0000256" key="4">
    <source>
        <dbReference type="SAM" id="Phobius"/>
    </source>
</evidence>
<organism evidence="6 7">
    <name type="scientific">Hymenobacter citatus</name>
    <dbReference type="NCBI Taxonomy" id="2763506"/>
    <lineage>
        <taxon>Bacteria</taxon>
        <taxon>Pseudomonadati</taxon>
        <taxon>Bacteroidota</taxon>
        <taxon>Cytophagia</taxon>
        <taxon>Cytophagales</taxon>
        <taxon>Hymenobacteraceae</taxon>
        <taxon>Hymenobacter</taxon>
    </lineage>
</organism>
<keyword evidence="4" id="KW-0812">Transmembrane</keyword>
<comment type="caution">
    <text evidence="6">The sequence shown here is derived from an EMBL/GenBank/DDBJ whole genome shotgun (WGS) entry which is preliminary data.</text>
</comment>
<feature type="domain" description="Exonuclease" evidence="5">
    <location>
        <begin position="5"/>
        <end position="189"/>
    </location>
</feature>
<protein>
    <submittedName>
        <fullName evidence="6">3'-5' exonuclease</fullName>
    </submittedName>
</protein>
<dbReference type="Proteomes" id="UP000622017">
    <property type="component" value="Unassembled WGS sequence"/>
</dbReference>
<dbReference type="GO" id="GO:0004527">
    <property type="term" value="F:exonuclease activity"/>
    <property type="evidence" value="ECO:0007669"/>
    <property type="project" value="UniProtKB-KW"/>
</dbReference>
<accession>A0ABR7MPK2</accession>
<feature type="transmembrane region" description="Helical" evidence="4">
    <location>
        <begin position="213"/>
        <end position="231"/>
    </location>
</feature>
<dbReference type="InterPro" id="IPR036397">
    <property type="entry name" value="RNaseH_sf"/>
</dbReference>
<dbReference type="CDD" id="cd06127">
    <property type="entry name" value="DEDDh"/>
    <property type="match status" value="1"/>
</dbReference>
<dbReference type="PANTHER" id="PTHR30231:SF4">
    <property type="entry name" value="PROTEIN NEN2"/>
    <property type="match status" value="1"/>
</dbReference>
<dbReference type="SMART" id="SM00479">
    <property type="entry name" value="EXOIII"/>
    <property type="match status" value="1"/>
</dbReference>
<evidence type="ECO:0000256" key="3">
    <source>
        <dbReference type="ARBA" id="ARBA00022839"/>
    </source>
</evidence>
<dbReference type="PANTHER" id="PTHR30231">
    <property type="entry name" value="DNA POLYMERASE III SUBUNIT EPSILON"/>
    <property type="match status" value="1"/>
</dbReference>
<dbReference type="EMBL" id="JACSCY010000021">
    <property type="protein sequence ID" value="MBC6613011.1"/>
    <property type="molecule type" value="Genomic_DNA"/>
</dbReference>
<keyword evidence="3 6" id="KW-0269">Exonuclease</keyword>
<gene>
    <name evidence="6" type="ORF">H8B15_18965</name>
</gene>
<evidence type="ECO:0000313" key="6">
    <source>
        <dbReference type="EMBL" id="MBC6613011.1"/>
    </source>
</evidence>
<evidence type="ECO:0000256" key="1">
    <source>
        <dbReference type="ARBA" id="ARBA00022722"/>
    </source>
</evidence>
<name>A0ABR7MPK2_9BACT</name>
<dbReference type="Gene3D" id="3.30.420.10">
    <property type="entry name" value="Ribonuclease H-like superfamily/Ribonuclease H"/>
    <property type="match status" value="1"/>
</dbReference>
<reference evidence="6 7" key="1">
    <citation type="submission" date="2020-08" db="EMBL/GenBank/DDBJ databases">
        <title>Hymenobacter sp.</title>
        <authorList>
            <person name="Kim M.K."/>
        </authorList>
    </citation>
    <scope>NUCLEOTIDE SEQUENCE [LARGE SCALE GENOMIC DNA]</scope>
    <source>
        <strain evidence="6 7">BT507</strain>
    </source>
</reference>
<evidence type="ECO:0000313" key="7">
    <source>
        <dbReference type="Proteomes" id="UP000622017"/>
    </source>
</evidence>
<dbReference type="Pfam" id="PF00929">
    <property type="entry name" value="RNase_T"/>
    <property type="match status" value="1"/>
</dbReference>
<dbReference type="InterPro" id="IPR012337">
    <property type="entry name" value="RNaseH-like_sf"/>
</dbReference>
<evidence type="ECO:0000256" key="2">
    <source>
        <dbReference type="ARBA" id="ARBA00022801"/>
    </source>
</evidence>
<keyword evidence="4" id="KW-0472">Membrane</keyword>
<sequence>MAADFFLFVDTETTGLPTRWDQPYAEESHWPHIAQLAWQVYTAAGELVRADEAYLRVPAGTMPAEAVAIHGLTEDFLHTHGAAPRPVLERLHHDLLHYRPQVIGHFLQLDFHVLGAAFQRVGLSNPLPALPQFCTMFSSRPLSLRGHYLKLADLHEYLFQEPPPRLHDAVGDAAATARCFFEMRRRGVFAASAPTLPRLVPPAPRSFWAQHQLPITIGLALFFLLLYWLIYG</sequence>
<keyword evidence="7" id="KW-1185">Reference proteome</keyword>
<dbReference type="RefSeq" id="WP_187321229.1">
    <property type="nucleotide sequence ID" value="NZ_JACSCY010000021.1"/>
</dbReference>
<proteinExistence type="predicted"/>
<dbReference type="SUPFAM" id="SSF53098">
    <property type="entry name" value="Ribonuclease H-like"/>
    <property type="match status" value="1"/>
</dbReference>
<keyword evidence="4" id="KW-1133">Transmembrane helix</keyword>
<keyword evidence="2" id="KW-0378">Hydrolase</keyword>
<evidence type="ECO:0000259" key="5">
    <source>
        <dbReference type="SMART" id="SM00479"/>
    </source>
</evidence>